<evidence type="ECO:0000313" key="15">
    <source>
        <dbReference type="Proteomes" id="UP000660454"/>
    </source>
</evidence>
<evidence type="ECO:0000256" key="3">
    <source>
        <dbReference type="ARBA" id="ARBA00009184"/>
    </source>
</evidence>
<evidence type="ECO:0000256" key="4">
    <source>
        <dbReference type="ARBA" id="ARBA00012640"/>
    </source>
</evidence>
<dbReference type="InterPro" id="IPR045865">
    <property type="entry name" value="ACT-like_dom_sf"/>
</dbReference>
<dbReference type="Gene3D" id="3.40.50.1000">
    <property type="entry name" value="HAD superfamily/HAD-like"/>
    <property type="match status" value="1"/>
</dbReference>
<dbReference type="Proteomes" id="UP000660454">
    <property type="component" value="Unassembled WGS sequence"/>
</dbReference>
<dbReference type="NCBIfam" id="TIGR00338">
    <property type="entry name" value="serB"/>
    <property type="match status" value="1"/>
</dbReference>
<dbReference type="InterPro" id="IPR036412">
    <property type="entry name" value="HAD-like_sf"/>
</dbReference>
<keyword evidence="8" id="KW-0460">Magnesium</keyword>
<evidence type="ECO:0000259" key="13">
    <source>
        <dbReference type="PROSITE" id="PS51671"/>
    </source>
</evidence>
<comment type="similarity">
    <text evidence="3">Belongs to the HAD-like hydrolase superfamily. SerB family.</text>
</comment>
<dbReference type="Gene3D" id="3.30.70.260">
    <property type="match status" value="2"/>
</dbReference>
<evidence type="ECO:0000313" key="14">
    <source>
        <dbReference type="EMBL" id="GIH64007.1"/>
    </source>
</evidence>
<protein>
    <recommendedName>
        <fullName evidence="4">phosphoserine phosphatase</fullName>
        <ecNumber evidence="4">3.1.3.3</ecNumber>
    </recommendedName>
    <alternativeName>
        <fullName evidence="10">O-phosphoserine phosphohydrolase</fullName>
    </alternativeName>
</protein>
<name>A0ABQ4GRF4_9ACTN</name>
<keyword evidence="5" id="KW-0028">Amino-acid biosynthesis</keyword>
<evidence type="ECO:0000256" key="8">
    <source>
        <dbReference type="ARBA" id="ARBA00022842"/>
    </source>
</evidence>
<dbReference type="SFLD" id="SFLDG01137">
    <property type="entry name" value="C1.6.1:_Phosphoserine_Phosphat"/>
    <property type="match status" value="1"/>
</dbReference>
<dbReference type="InterPro" id="IPR050582">
    <property type="entry name" value="HAD-like_SerB"/>
</dbReference>
<dbReference type="SFLD" id="SFLDG01136">
    <property type="entry name" value="C1.6:_Phosphoserine_Phosphatas"/>
    <property type="match status" value="1"/>
</dbReference>
<dbReference type="InterPro" id="IPR002912">
    <property type="entry name" value="ACT_dom"/>
</dbReference>
<dbReference type="Pfam" id="PF21086">
    <property type="entry name" value="ACT_PSP_2"/>
    <property type="match status" value="1"/>
</dbReference>
<comment type="pathway">
    <text evidence="2">Amino-acid biosynthesis; L-serine biosynthesis; L-serine from 3-phospho-D-glycerate: step 3/3.</text>
</comment>
<dbReference type="SUPFAM" id="SSF55021">
    <property type="entry name" value="ACT-like"/>
    <property type="match status" value="1"/>
</dbReference>
<evidence type="ECO:0000256" key="7">
    <source>
        <dbReference type="ARBA" id="ARBA00022801"/>
    </source>
</evidence>
<dbReference type="CDD" id="cd07500">
    <property type="entry name" value="HAD_PSP"/>
    <property type="match status" value="1"/>
</dbReference>
<evidence type="ECO:0000256" key="6">
    <source>
        <dbReference type="ARBA" id="ARBA00022723"/>
    </source>
</evidence>
<comment type="caution">
    <text evidence="14">The sequence shown here is derived from an EMBL/GenBank/DDBJ whole genome shotgun (WGS) entry which is preliminary data.</text>
</comment>
<dbReference type="PROSITE" id="PS51671">
    <property type="entry name" value="ACT"/>
    <property type="match status" value="1"/>
</dbReference>
<dbReference type="InterPro" id="IPR023214">
    <property type="entry name" value="HAD_sf"/>
</dbReference>
<dbReference type="RefSeq" id="WP_239108654.1">
    <property type="nucleotide sequence ID" value="NZ_BOOF01000029.1"/>
</dbReference>
<comment type="catalytic activity">
    <reaction evidence="12">
        <text>O-phospho-D-serine + H2O = D-serine + phosphate</text>
        <dbReference type="Rhea" id="RHEA:24873"/>
        <dbReference type="ChEBI" id="CHEBI:15377"/>
        <dbReference type="ChEBI" id="CHEBI:35247"/>
        <dbReference type="ChEBI" id="CHEBI:43474"/>
        <dbReference type="ChEBI" id="CHEBI:58680"/>
        <dbReference type="EC" id="3.1.3.3"/>
    </reaction>
</comment>
<accession>A0ABQ4GRF4</accession>
<dbReference type="SUPFAM" id="SSF56784">
    <property type="entry name" value="HAD-like"/>
    <property type="match status" value="1"/>
</dbReference>
<dbReference type="SFLD" id="SFLDS00003">
    <property type="entry name" value="Haloacid_Dehalogenase"/>
    <property type="match status" value="1"/>
</dbReference>
<feature type="domain" description="ACT" evidence="13">
    <location>
        <begin position="7"/>
        <end position="99"/>
    </location>
</feature>
<reference evidence="14 15" key="1">
    <citation type="submission" date="2021-01" db="EMBL/GenBank/DDBJ databases">
        <title>Whole genome shotgun sequence of Microbispora siamensis NBRC 104113.</title>
        <authorList>
            <person name="Komaki H."/>
            <person name="Tamura T."/>
        </authorList>
    </citation>
    <scope>NUCLEOTIDE SEQUENCE [LARGE SCALE GENOMIC DNA]</scope>
    <source>
        <strain evidence="14 15">NBRC 104113</strain>
    </source>
</reference>
<gene>
    <name evidence="14" type="ORF">Msi02_48240</name>
</gene>
<comment type="cofactor">
    <cofactor evidence="1">
        <name>Mg(2+)</name>
        <dbReference type="ChEBI" id="CHEBI:18420"/>
    </cofactor>
</comment>
<organism evidence="14 15">
    <name type="scientific">Microbispora siamensis</name>
    <dbReference type="NCBI Taxonomy" id="564413"/>
    <lineage>
        <taxon>Bacteria</taxon>
        <taxon>Bacillati</taxon>
        <taxon>Actinomycetota</taxon>
        <taxon>Actinomycetes</taxon>
        <taxon>Streptosporangiales</taxon>
        <taxon>Streptosporangiaceae</taxon>
        <taxon>Microbispora</taxon>
    </lineage>
</organism>
<evidence type="ECO:0000256" key="1">
    <source>
        <dbReference type="ARBA" id="ARBA00001946"/>
    </source>
</evidence>
<dbReference type="EC" id="3.1.3.3" evidence="4"/>
<evidence type="ECO:0000256" key="11">
    <source>
        <dbReference type="ARBA" id="ARBA00048138"/>
    </source>
</evidence>
<dbReference type="PANTHER" id="PTHR43344:SF2">
    <property type="entry name" value="PHOSPHOSERINE PHOSPHATASE"/>
    <property type="match status" value="1"/>
</dbReference>
<dbReference type="SFLD" id="SFLDF00029">
    <property type="entry name" value="phosphoserine_phosphatase"/>
    <property type="match status" value="1"/>
</dbReference>
<comment type="catalytic activity">
    <reaction evidence="11">
        <text>O-phospho-L-serine + H2O = L-serine + phosphate</text>
        <dbReference type="Rhea" id="RHEA:21208"/>
        <dbReference type="ChEBI" id="CHEBI:15377"/>
        <dbReference type="ChEBI" id="CHEBI:33384"/>
        <dbReference type="ChEBI" id="CHEBI:43474"/>
        <dbReference type="ChEBI" id="CHEBI:57524"/>
        <dbReference type="EC" id="3.1.3.3"/>
    </reaction>
</comment>
<evidence type="ECO:0000256" key="9">
    <source>
        <dbReference type="ARBA" id="ARBA00023299"/>
    </source>
</evidence>
<keyword evidence="6" id="KW-0479">Metal-binding</keyword>
<evidence type="ECO:0000256" key="10">
    <source>
        <dbReference type="ARBA" id="ARBA00031693"/>
    </source>
</evidence>
<keyword evidence="7" id="KW-0378">Hydrolase</keyword>
<dbReference type="Pfam" id="PF13740">
    <property type="entry name" value="ACT_6"/>
    <property type="match status" value="1"/>
</dbReference>
<evidence type="ECO:0000256" key="12">
    <source>
        <dbReference type="ARBA" id="ARBA00048523"/>
    </source>
</evidence>
<keyword evidence="9" id="KW-0718">Serine biosynthesis</keyword>
<dbReference type="InterPro" id="IPR004469">
    <property type="entry name" value="PSP"/>
</dbReference>
<evidence type="ECO:0000256" key="2">
    <source>
        <dbReference type="ARBA" id="ARBA00005135"/>
    </source>
</evidence>
<evidence type="ECO:0000256" key="5">
    <source>
        <dbReference type="ARBA" id="ARBA00022605"/>
    </source>
</evidence>
<dbReference type="Pfam" id="PF12710">
    <property type="entry name" value="HAD"/>
    <property type="match status" value="1"/>
</dbReference>
<proteinExistence type="inferred from homology"/>
<sequence>MNQRTLLITLTGPDRPGVTSRLFSVLAGFPVVVADVEQVVIRGRLTLGVLVAYAGGPPTGTGGTIGGLWTAVEQVAADLDMDLEIATGTTSKEKRRRGRLHVTVLGAPLLPAAMAGIAGRIAASGANIDRIERLSSYPVTCIELAVSGADPQAMRAELAAEAAAQQVDVAVQRSGLYRRAKRLIVMDVDSTLIQNEVIELLARHAGCLDEVARVTDEAMRGELDFAESLVRRVALLEGLSEEVFEKVVKEVVLTPGARTLVRTLKRLDYRFAIVSGGFTQITDSLVADLGIDYSAANTLEVVDGRLTGRVVGEIVDRPGKARALERFAAESGIPLSQTVAIGDGANDLDMFAVAGLGIAFNAKPIVRQAADTAVNVPYLDSILYLLGISREEVEAADAEDGMPPAMA</sequence>
<dbReference type="PANTHER" id="PTHR43344">
    <property type="entry name" value="PHOSPHOSERINE PHOSPHATASE"/>
    <property type="match status" value="1"/>
</dbReference>
<dbReference type="NCBIfam" id="TIGR01488">
    <property type="entry name" value="HAD-SF-IB"/>
    <property type="match status" value="1"/>
</dbReference>
<keyword evidence="15" id="KW-1185">Reference proteome</keyword>
<dbReference type="InterPro" id="IPR049148">
    <property type="entry name" value="PSP_ACT"/>
</dbReference>
<dbReference type="EMBL" id="BOOF01000029">
    <property type="protein sequence ID" value="GIH64007.1"/>
    <property type="molecule type" value="Genomic_DNA"/>
</dbReference>